<evidence type="ECO:0000313" key="3">
    <source>
        <dbReference type="Proteomes" id="UP000288805"/>
    </source>
</evidence>
<dbReference type="GO" id="GO:0004714">
    <property type="term" value="F:transmembrane receptor protein tyrosine kinase activity"/>
    <property type="evidence" value="ECO:0007669"/>
    <property type="project" value="InterPro"/>
</dbReference>
<dbReference type="PANTHER" id="PTHR34590:SF15">
    <property type="entry name" value="PROTEIN KINASE DOMAIN-CONTAINING PROTEIN"/>
    <property type="match status" value="1"/>
</dbReference>
<feature type="compositionally biased region" description="Basic and acidic residues" evidence="1">
    <location>
        <begin position="40"/>
        <end position="60"/>
    </location>
</feature>
<dbReference type="AlphaFoldDB" id="A0A438D7J3"/>
<gene>
    <name evidence="2" type="ORF">CK203_086809</name>
</gene>
<dbReference type="EMBL" id="QGNW01001754">
    <property type="protein sequence ID" value="RVW31417.1"/>
    <property type="molecule type" value="Genomic_DNA"/>
</dbReference>
<organism evidence="2 3">
    <name type="scientific">Vitis vinifera</name>
    <name type="common">Grape</name>
    <dbReference type="NCBI Taxonomy" id="29760"/>
    <lineage>
        <taxon>Eukaryota</taxon>
        <taxon>Viridiplantae</taxon>
        <taxon>Streptophyta</taxon>
        <taxon>Embryophyta</taxon>
        <taxon>Tracheophyta</taxon>
        <taxon>Spermatophyta</taxon>
        <taxon>Magnoliopsida</taxon>
        <taxon>eudicotyledons</taxon>
        <taxon>Gunneridae</taxon>
        <taxon>Pentapetalae</taxon>
        <taxon>rosids</taxon>
        <taxon>Vitales</taxon>
        <taxon>Vitaceae</taxon>
        <taxon>Viteae</taxon>
        <taxon>Vitis</taxon>
    </lineage>
</organism>
<proteinExistence type="predicted"/>
<protein>
    <submittedName>
        <fullName evidence="2">Uncharacterized protein</fullName>
    </submittedName>
</protein>
<evidence type="ECO:0000256" key="1">
    <source>
        <dbReference type="SAM" id="MobiDB-lite"/>
    </source>
</evidence>
<dbReference type="Proteomes" id="UP000288805">
    <property type="component" value="Unassembled WGS sequence"/>
</dbReference>
<dbReference type="PANTHER" id="PTHR34590">
    <property type="entry name" value="OS03G0124300 PROTEIN-RELATED"/>
    <property type="match status" value="1"/>
</dbReference>
<evidence type="ECO:0000313" key="2">
    <source>
        <dbReference type="EMBL" id="RVW31417.1"/>
    </source>
</evidence>
<sequence length="70" mass="8465">MGYNLTWFLPVDSGFSYLLRLHFCEFQPEIQEQHDREFRDYHSQPDGGESCRRDHMEHGKWSSHYTKIMG</sequence>
<dbReference type="InterPro" id="IPR045272">
    <property type="entry name" value="ANXUR1/2-like"/>
</dbReference>
<comment type="caution">
    <text evidence="2">The sequence shown here is derived from an EMBL/GenBank/DDBJ whole genome shotgun (WGS) entry which is preliminary data.</text>
</comment>
<feature type="region of interest" description="Disordered" evidence="1">
    <location>
        <begin position="40"/>
        <end position="70"/>
    </location>
</feature>
<dbReference type="Gene3D" id="2.60.120.430">
    <property type="entry name" value="Galactose-binding lectin"/>
    <property type="match status" value="1"/>
</dbReference>
<name>A0A438D7J3_VITVI</name>
<reference evidence="2 3" key="1">
    <citation type="journal article" date="2018" name="PLoS Genet.">
        <title>Population sequencing reveals clonal diversity and ancestral inbreeding in the grapevine cultivar Chardonnay.</title>
        <authorList>
            <person name="Roach M.J."/>
            <person name="Johnson D.L."/>
            <person name="Bohlmann J."/>
            <person name="van Vuuren H.J."/>
            <person name="Jones S.J."/>
            <person name="Pretorius I.S."/>
            <person name="Schmidt S.A."/>
            <person name="Borneman A.R."/>
        </authorList>
    </citation>
    <scope>NUCLEOTIDE SEQUENCE [LARGE SCALE GENOMIC DNA]</scope>
    <source>
        <strain evidence="3">cv. Chardonnay</strain>
        <tissue evidence="2">Leaf</tissue>
    </source>
</reference>
<accession>A0A438D7J3</accession>